<feature type="transmembrane region" description="Helical" evidence="1">
    <location>
        <begin position="55"/>
        <end position="73"/>
    </location>
</feature>
<keyword evidence="1" id="KW-0472">Membrane</keyword>
<protein>
    <recommendedName>
        <fullName evidence="4">DUF2975 domain-containing protein</fullName>
    </recommendedName>
</protein>
<proteinExistence type="predicted"/>
<feature type="transmembrane region" description="Helical" evidence="1">
    <location>
        <begin position="93"/>
        <end position="116"/>
    </location>
</feature>
<evidence type="ECO:0000313" key="3">
    <source>
        <dbReference type="Proteomes" id="UP000260644"/>
    </source>
</evidence>
<evidence type="ECO:0000256" key="1">
    <source>
        <dbReference type="SAM" id="Phobius"/>
    </source>
</evidence>
<feature type="transmembrane region" description="Helical" evidence="1">
    <location>
        <begin position="12"/>
        <end position="35"/>
    </location>
</feature>
<sequence>MKIRSLSRNIWIIISFILASISAYYFIHYLIFFSVLYYQRSEFRTSDLAVITGRLNYLTITFIGFFGFARLGIRMLNTRKKFFELPDANRGPLKIAGSILFVIFGTTGLLLSIWVIDEYIVLPLIKGNKNLSVDSFYSLLFLCMSTLFFYLAYRLRKSAFINEKNEFLGETI</sequence>
<gene>
    <name evidence="2" type="ORF">DVR12_22000</name>
</gene>
<accession>A0A3E1Y560</accession>
<keyword evidence="3" id="KW-1185">Reference proteome</keyword>
<comment type="caution">
    <text evidence="2">The sequence shown here is derived from an EMBL/GenBank/DDBJ whole genome shotgun (WGS) entry which is preliminary data.</text>
</comment>
<name>A0A3E1Y560_9BACT</name>
<feature type="transmembrane region" description="Helical" evidence="1">
    <location>
        <begin position="136"/>
        <end position="153"/>
    </location>
</feature>
<keyword evidence="1" id="KW-0812">Transmembrane</keyword>
<reference evidence="2 3" key="1">
    <citation type="submission" date="2018-07" db="EMBL/GenBank/DDBJ databases">
        <title>Chitinophaga K2CV101002-2 sp. nov., isolated from a monsoon evergreen broad-leaved forest soil.</title>
        <authorList>
            <person name="Lv Y."/>
        </authorList>
    </citation>
    <scope>NUCLEOTIDE SEQUENCE [LARGE SCALE GENOMIC DNA]</scope>
    <source>
        <strain evidence="2 3">GDMCC 1.1288</strain>
    </source>
</reference>
<organism evidence="2 3">
    <name type="scientific">Chitinophaga silvatica</name>
    <dbReference type="NCBI Taxonomy" id="2282649"/>
    <lineage>
        <taxon>Bacteria</taxon>
        <taxon>Pseudomonadati</taxon>
        <taxon>Bacteroidota</taxon>
        <taxon>Chitinophagia</taxon>
        <taxon>Chitinophagales</taxon>
        <taxon>Chitinophagaceae</taxon>
        <taxon>Chitinophaga</taxon>
    </lineage>
</organism>
<dbReference type="AlphaFoldDB" id="A0A3E1Y560"/>
<evidence type="ECO:0000313" key="2">
    <source>
        <dbReference type="EMBL" id="RFS19772.1"/>
    </source>
</evidence>
<keyword evidence="1" id="KW-1133">Transmembrane helix</keyword>
<evidence type="ECO:0008006" key="4">
    <source>
        <dbReference type="Google" id="ProtNLM"/>
    </source>
</evidence>
<dbReference type="Proteomes" id="UP000260644">
    <property type="component" value="Unassembled WGS sequence"/>
</dbReference>
<dbReference type="EMBL" id="QPMM01000012">
    <property type="protein sequence ID" value="RFS19772.1"/>
    <property type="molecule type" value="Genomic_DNA"/>
</dbReference>